<dbReference type="GO" id="GO:0005634">
    <property type="term" value="C:nucleus"/>
    <property type="evidence" value="ECO:0007669"/>
    <property type="project" value="UniProtKB-SubCell"/>
</dbReference>
<dbReference type="InterPro" id="IPR004827">
    <property type="entry name" value="bZIP"/>
</dbReference>
<dbReference type="PANTHER" id="PTHR45764">
    <property type="entry name" value="BZIP TRANSCRIPTION FACTOR 44"/>
    <property type="match status" value="1"/>
</dbReference>
<dbReference type="FunFam" id="1.20.5.170:FF:000020">
    <property type="entry name" value="BZIP transcription factor"/>
    <property type="match status" value="1"/>
</dbReference>
<evidence type="ECO:0000313" key="9">
    <source>
        <dbReference type="EMBL" id="URE01953.1"/>
    </source>
</evidence>
<feature type="region of interest" description="Disordered" evidence="6">
    <location>
        <begin position="27"/>
        <end position="81"/>
    </location>
</feature>
<evidence type="ECO:0000256" key="4">
    <source>
        <dbReference type="ARBA" id="ARBA00023163"/>
    </source>
</evidence>
<evidence type="ECO:0000256" key="5">
    <source>
        <dbReference type="ARBA" id="ARBA00023242"/>
    </source>
</evidence>
<dbReference type="InterPro" id="IPR045314">
    <property type="entry name" value="bZIP_plant_GBF1"/>
</dbReference>
<dbReference type="EMBL" id="CP097507">
    <property type="protein sequence ID" value="URE01953.1"/>
    <property type="molecule type" value="Genomic_DNA"/>
</dbReference>
<name>A0A9E7FY56_9LILI</name>
<protein>
    <submittedName>
        <fullName evidence="9">Ocs element-binding factor</fullName>
    </submittedName>
</protein>
<feature type="domain" description="BZIP" evidence="8">
    <location>
        <begin position="60"/>
        <end position="123"/>
    </location>
</feature>
<organism evidence="9 10">
    <name type="scientific">Musa troglodytarum</name>
    <name type="common">fe'i banana</name>
    <dbReference type="NCBI Taxonomy" id="320322"/>
    <lineage>
        <taxon>Eukaryota</taxon>
        <taxon>Viridiplantae</taxon>
        <taxon>Streptophyta</taxon>
        <taxon>Embryophyta</taxon>
        <taxon>Tracheophyta</taxon>
        <taxon>Spermatophyta</taxon>
        <taxon>Magnoliopsida</taxon>
        <taxon>Liliopsida</taxon>
        <taxon>Zingiberales</taxon>
        <taxon>Musaceae</taxon>
        <taxon>Musa</taxon>
    </lineage>
</organism>
<comment type="subcellular location">
    <subcellularLocation>
        <location evidence="1">Nucleus</location>
    </subcellularLocation>
</comment>
<dbReference type="Proteomes" id="UP001055439">
    <property type="component" value="Chromosome 5"/>
</dbReference>
<keyword evidence="7" id="KW-0732">Signal</keyword>
<keyword evidence="10" id="KW-1185">Reference proteome</keyword>
<dbReference type="CDD" id="cd14702">
    <property type="entry name" value="bZIP_plant_GBF1"/>
    <property type="match status" value="1"/>
</dbReference>
<evidence type="ECO:0000256" key="3">
    <source>
        <dbReference type="ARBA" id="ARBA00023125"/>
    </source>
</evidence>
<dbReference type="PROSITE" id="PS50217">
    <property type="entry name" value="BZIP"/>
    <property type="match status" value="1"/>
</dbReference>
<dbReference type="SUPFAM" id="SSF57959">
    <property type="entry name" value="Leucine zipper domain"/>
    <property type="match status" value="1"/>
</dbReference>
<evidence type="ECO:0000313" key="10">
    <source>
        <dbReference type="Proteomes" id="UP001055439"/>
    </source>
</evidence>
<keyword evidence="5" id="KW-0539">Nucleus</keyword>
<feature type="region of interest" description="Disordered" evidence="6">
    <location>
        <begin position="163"/>
        <end position="184"/>
    </location>
</feature>
<dbReference type="PANTHER" id="PTHR45764:SF38">
    <property type="entry name" value="BZIP TRANSCRIPTION FACTOR 44"/>
    <property type="match status" value="1"/>
</dbReference>
<feature type="compositionally biased region" description="Basic and acidic residues" evidence="6">
    <location>
        <begin position="53"/>
        <end position="75"/>
    </location>
</feature>
<dbReference type="Gene3D" id="1.20.5.170">
    <property type="match status" value="1"/>
</dbReference>
<dbReference type="AlphaFoldDB" id="A0A9E7FY56"/>
<dbReference type="GO" id="GO:0000976">
    <property type="term" value="F:transcription cis-regulatory region binding"/>
    <property type="evidence" value="ECO:0007669"/>
    <property type="project" value="TreeGrafter"/>
</dbReference>
<accession>A0A9E7FY56</accession>
<evidence type="ECO:0000256" key="2">
    <source>
        <dbReference type="ARBA" id="ARBA00023015"/>
    </source>
</evidence>
<evidence type="ECO:0000256" key="6">
    <source>
        <dbReference type="SAM" id="MobiDB-lite"/>
    </source>
</evidence>
<proteinExistence type="predicted"/>
<dbReference type="OrthoDB" id="1642657at2759"/>
<feature type="signal peptide" evidence="7">
    <location>
        <begin position="1"/>
        <end position="16"/>
    </location>
</feature>
<gene>
    <name evidence="9" type="ORF">MUK42_19677</name>
</gene>
<reference evidence="9" key="1">
    <citation type="submission" date="2022-05" db="EMBL/GenBank/DDBJ databases">
        <title>The Musa troglodytarum L. genome provides insights into the mechanism of non-climacteric behaviour and enrichment of carotenoids.</title>
        <authorList>
            <person name="Wang J."/>
        </authorList>
    </citation>
    <scope>NUCLEOTIDE SEQUENCE</scope>
    <source>
        <tissue evidence="9">Leaf</tissue>
    </source>
</reference>
<evidence type="ECO:0000256" key="7">
    <source>
        <dbReference type="SAM" id="SignalP"/>
    </source>
</evidence>
<dbReference type="GO" id="GO:0045893">
    <property type="term" value="P:positive regulation of DNA-templated transcription"/>
    <property type="evidence" value="ECO:0007669"/>
    <property type="project" value="TreeGrafter"/>
</dbReference>
<keyword evidence="3" id="KW-0238">DNA-binding</keyword>
<feature type="chain" id="PRO_5039702078" evidence="7">
    <location>
        <begin position="17"/>
        <end position="184"/>
    </location>
</feature>
<dbReference type="InterPro" id="IPR046347">
    <property type="entry name" value="bZIP_sf"/>
</dbReference>
<evidence type="ECO:0000256" key="1">
    <source>
        <dbReference type="ARBA" id="ARBA00004123"/>
    </source>
</evidence>
<dbReference type="PROSITE" id="PS00036">
    <property type="entry name" value="BZIP_BASIC"/>
    <property type="match status" value="1"/>
</dbReference>
<dbReference type="GO" id="GO:0003700">
    <property type="term" value="F:DNA-binding transcription factor activity"/>
    <property type="evidence" value="ECO:0007669"/>
    <property type="project" value="InterPro"/>
</dbReference>
<dbReference type="SMART" id="SM00338">
    <property type="entry name" value="BRLZ"/>
    <property type="match status" value="1"/>
</dbReference>
<dbReference type="GO" id="GO:0046982">
    <property type="term" value="F:protein heterodimerization activity"/>
    <property type="evidence" value="ECO:0007669"/>
    <property type="project" value="UniProtKB-ARBA"/>
</dbReference>
<keyword evidence="4" id="KW-0804">Transcription</keyword>
<keyword evidence="2" id="KW-0805">Transcription regulation</keyword>
<dbReference type="Pfam" id="PF00170">
    <property type="entry name" value="bZIP_1"/>
    <property type="match status" value="1"/>
</dbReference>
<sequence>MVLCLLLNQILVLVRSVRDKGGILAAESSPKPVACSSKEMSPARSRQGSWSDGDARVTAEERNQRRKLSNRESARRSRMRKQRLLEDLTNRVAQLSKAKRRMVMQVDELTPHQLRLEAENDMLRALVAELTERLRSLSSVLRVVEELSGVAMDVPEIPDPLPKSWQPPGPALPSMATAADLFHR</sequence>
<evidence type="ECO:0000259" key="8">
    <source>
        <dbReference type="PROSITE" id="PS50217"/>
    </source>
</evidence>